<dbReference type="Gene3D" id="3.20.20.70">
    <property type="entry name" value="Aldolase class I"/>
    <property type="match status" value="1"/>
</dbReference>
<evidence type="ECO:0000313" key="4">
    <source>
        <dbReference type="Proteomes" id="UP001497516"/>
    </source>
</evidence>
<dbReference type="Pfam" id="PF00478">
    <property type="entry name" value="IMPDH"/>
    <property type="match status" value="1"/>
</dbReference>
<protein>
    <recommendedName>
        <fullName evidence="2">IMP dehydrogenase/GMP reductase domain-containing protein</fullName>
    </recommendedName>
</protein>
<dbReference type="GO" id="GO:0006183">
    <property type="term" value="P:GTP biosynthetic process"/>
    <property type="evidence" value="ECO:0007669"/>
    <property type="project" value="TreeGrafter"/>
</dbReference>
<evidence type="ECO:0000259" key="2">
    <source>
        <dbReference type="Pfam" id="PF00478"/>
    </source>
</evidence>
<dbReference type="GO" id="GO:0005737">
    <property type="term" value="C:cytoplasm"/>
    <property type="evidence" value="ECO:0007669"/>
    <property type="project" value="TreeGrafter"/>
</dbReference>
<sequence>MEDGGIAEDDGFSAHDLFNHRANGPTSYEYDDVVFLPPPLSSSAAAVVSLATAVSRNVPISLPFVVVGRSTELIRSLKSLRRPENPARRMVAAAIGTEEEAAENRLEELVEAGADVVILDGGDTRRQIEMINYVKRKYPDLDVVAGGDVVTANQARILIAAGADGLRVGARRCQASAVYKVAAVAAQSGIPVMADGVDISKPGHVAKALLLGASSVLIKSRATGGADHEADYQVLENQEELMLGAMEVVKRSLRWLGASSLQSAHQRLHSQDLRLELVTLDTQRKEELMRLKASAF</sequence>
<dbReference type="GO" id="GO:0003938">
    <property type="term" value="F:IMP dehydrogenase activity"/>
    <property type="evidence" value="ECO:0007669"/>
    <property type="project" value="InterPro"/>
</dbReference>
<feature type="domain" description="IMP dehydrogenase/GMP reductase" evidence="2">
    <location>
        <begin position="84"/>
        <end position="232"/>
    </location>
</feature>
<dbReference type="InterPro" id="IPR005990">
    <property type="entry name" value="IMP_DH"/>
</dbReference>
<dbReference type="PANTHER" id="PTHR11911">
    <property type="entry name" value="INOSINE-5-MONOPHOSPHATE DEHYDROGENASE RELATED"/>
    <property type="match status" value="1"/>
</dbReference>
<accession>A0AAV2CQI7</accession>
<dbReference type="PANTHER" id="PTHR11911:SF111">
    <property type="entry name" value="INOSINE-5'-MONOPHOSPHATE DEHYDROGENASE"/>
    <property type="match status" value="1"/>
</dbReference>
<evidence type="ECO:0000256" key="1">
    <source>
        <dbReference type="ARBA" id="ARBA00005502"/>
    </source>
</evidence>
<name>A0AAV2CQI7_9ROSI</name>
<evidence type="ECO:0000313" key="3">
    <source>
        <dbReference type="EMBL" id="CAL1358668.1"/>
    </source>
</evidence>
<dbReference type="InterPro" id="IPR001093">
    <property type="entry name" value="IMP_DH_GMPRt"/>
</dbReference>
<dbReference type="SMART" id="SM01240">
    <property type="entry name" value="IMPDH"/>
    <property type="match status" value="1"/>
</dbReference>
<gene>
    <name evidence="3" type="ORF">LTRI10_LOCUS6205</name>
</gene>
<dbReference type="Proteomes" id="UP001497516">
    <property type="component" value="Chromosome 10"/>
</dbReference>
<keyword evidence="4" id="KW-1185">Reference proteome</keyword>
<dbReference type="InterPro" id="IPR013785">
    <property type="entry name" value="Aldolase_TIM"/>
</dbReference>
<dbReference type="FunFam" id="3.20.20.70:FF:000424">
    <property type="entry name" value="Inosine-5'-monophosphate dehydrogenase 2"/>
    <property type="match status" value="1"/>
</dbReference>
<organism evidence="3 4">
    <name type="scientific">Linum trigynum</name>
    <dbReference type="NCBI Taxonomy" id="586398"/>
    <lineage>
        <taxon>Eukaryota</taxon>
        <taxon>Viridiplantae</taxon>
        <taxon>Streptophyta</taxon>
        <taxon>Embryophyta</taxon>
        <taxon>Tracheophyta</taxon>
        <taxon>Spermatophyta</taxon>
        <taxon>Magnoliopsida</taxon>
        <taxon>eudicotyledons</taxon>
        <taxon>Gunneridae</taxon>
        <taxon>Pentapetalae</taxon>
        <taxon>rosids</taxon>
        <taxon>fabids</taxon>
        <taxon>Malpighiales</taxon>
        <taxon>Linaceae</taxon>
        <taxon>Linum</taxon>
    </lineage>
</organism>
<proteinExistence type="inferred from homology"/>
<dbReference type="EMBL" id="OZ034814">
    <property type="protein sequence ID" value="CAL1358668.1"/>
    <property type="molecule type" value="Genomic_DNA"/>
</dbReference>
<comment type="similarity">
    <text evidence="1">Belongs to the IMPDH/GMPR family.</text>
</comment>
<reference evidence="3 4" key="1">
    <citation type="submission" date="2024-04" db="EMBL/GenBank/DDBJ databases">
        <authorList>
            <person name="Fracassetti M."/>
        </authorList>
    </citation>
    <scope>NUCLEOTIDE SEQUENCE [LARGE SCALE GENOMIC DNA]</scope>
</reference>
<dbReference type="SUPFAM" id="SSF51412">
    <property type="entry name" value="Inosine monophosphate dehydrogenase (IMPDH)"/>
    <property type="match status" value="1"/>
</dbReference>
<dbReference type="AlphaFoldDB" id="A0AAV2CQI7"/>